<dbReference type="SUPFAM" id="SSF49299">
    <property type="entry name" value="PKD domain"/>
    <property type="match status" value="1"/>
</dbReference>
<gene>
    <name evidence="9" type="ORF">CWE24_03920</name>
</gene>
<dbReference type="InterPro" id="IPR013783">
    <property type="entry name" value="Ig-like_fold"/>
</dbReference>
<keyword evidence="3" id="KW-0378">Hydrolase</keyword>
<dbReference type="PROSITE" id="PS50853">
    <property type="entry name" value="FN3"/>
    <property type="match status" value="1"/>
</dbReference>
<dbReference type="InterPro" id="IPR035986">
    <property type="entry name" value="PKD_dom_sf"/>
</dbReference>
<dbReference type="PANTHER" id="PTHR33607">
    <property type="entry name" value="ENDONUCLEASE-1"/>
    <property type="match status" value="1"/>
</dbReference>
<dbReference type="SUPFAM" id="SSF54060">
    <property type="entry name" value="His-Me finger endonucleases"/>
    <property type="match status" value="1"/>
</dbReference>
<evidence type="ECO:0000256" key="4">
    <source>
        <dbReference type="SAM" id="MobiDB-lite"/>
    </source>
</evidence>
<dbReference type="InterPro" id="IPR044925">
    <property type="entry name" value="His-Me_finger_sf"/>
</dbReference>
<dbReference type="EMBL" id="PIPU01000001">
    <property type="protein sequence ID" value="RUO49641.1"/>
    <property type="molecule type" value="Genomic_DNA"/>
</dbReference>
<dbReference type="SUPFAM" id="SSF49265">
    <property type="entry name" value="Fibronectin type III"/>
    <property type="match status" value="1"/>
</dbReference>
<dbReference type="CDD" id="cd00146">
    <property type="entry name" value="PKD"/>
    <property type="match status" value="1"/>
</dbReference>
<evidence type="ECO:0008006" key="11">
    <source>
        <dbReference type="Google" id="ProtNLM"/>
    </source>
</evidence>
<keyword evidence="10" id="KW-1185">Reference proteome</keyword>
<dbReference type="PANTHER" id="PTHR33607:SF2">
    <property type="entry name" value="ENDONUCLEASE-1"/>
    <property type="match status" value="1"/>
</dbReference>
<evidence type="ECO:0000313" key="10">
    <source>
        <dbReference type="Proteomes" id="UP000286985"/>
    </source>
</evidence>
<evidence type="ECO:0000313" key="9">
    <source>
        <dbReference type="EMBL" id="RUO49641.1"/>
    </source>
</evidence>
<dbReference type="STRING" id="519452.SAMN04488139_0921"/>
<dbReference type="InterPro" id="IPR003961">
    <property type="entry name" value="FN3_dom"/>
</dbReference>
<protein>
    <recommendedName>
        <fullName evidence="11">Endonuclease I</fullName>
    </recommendedName>
</protein>
<dbReference type="GO" id="GO:0004518">
    <property type="term" value="F:nuclease activity"/>
    <property type="evidence" value="ECO:0007669"/>
    <property type="project" value="UniProtKB-KW"/>
</dbReference>
<dbReference type="Pfam" id="PF04231">
    <property type="entry name" value="Endonuclease_1"/>
    <property type="match status" value="1"/>
</dbReference>
<feature type="domain" description="LTD" evidence="8">
    <location>
        <begin position="400"/>
        <end position="513"/>
    </location>
</feature>
<evidence type="ECO:0000259" key="8">
    <source>
        <dbReference type="PROSITE" id="PS51841"/>
    </source>
</evidence>
<comment type="caution">
    <text evidence="9">The sequence shown here is derived from an EMBL/GenBank/DDBJ whole genome shotgun (WGS) entry which is preliminary data.</text>
</comment>
<dbReference type="SUPFAM" id="SSF74853">
    <property type="entry name" value="Lamin A/C globular tail domain"/>
    <property type="match status" value="1"/>
</dbReference>
<evidence type="ECO:0000256" key="5">
    <source>
        <dbReference type="SAM" id="SignalP"/>
    </source>
</evidence>
<name>A0A432XLS8_9GAMM</name>
<feature type="signal peptide" evidence="5">
    <location>
        <begin position="1"/>
        <end position="31"/>
    </location>
</feature>
<dbReference type="CDD" id="cd00063">
    <property type="entry name" value="FN3"/>
    <property type="match status" value="1"/>
</dbReference>
<keyword evidence="5" id="KW-0732">Signal</keyword>
<evidence type="ECO:0000256" key="2">
    <source>
        <dbReference type="ARBA" id="ARBA00022722"/>
    </source>
</evidence>
<dbReference type="AlphaFoldDB" id="A0A432XLS8"/>
<dbReference type="GO" id="GO:0016787">
    <property type="term" value="F:hydrolase activity"/>
    <property type="evidence" value="ECO:0007669"/>
    <property type="project" value="UniProtKB-KW"/>
</dbReference>
<proteinExistence type="inferred from homology"/>
<accession>A0A432XLS8</accession>
<comment type="similarity">
    <text evidence="1">Belongs to the EndA/NucM nuclease family.</text>
</comment>
<sequence>MSAHTNKSLFKKGLIAVSSFSLLSFSFAVSAAPPAGYYNNVDATNAQTLQQSLHEIIDDHQRFPYTSSSTDTWDILEAADQDPDNPNNVIDIYKNASYGKVGGGNTLYNREHSWPKSYGFPNDGSSNYAYTDAHHLFISDSSYNSSRSNKPYANCTSACTEKPTEFNNGRGGSSSQSNWTDGSFDTGSWETWSGRRGDVARALMYMAVRYEGGTHAVTGHSEPDLILTDDRNLIAQSNQGANISVAYMGLKSVLLQWHQEDPVDDMERRRNDVVYSFQGNRNPFIDNPEYVACVFENICNGGGGGSGDTTAPAAPSYLSATPGTGIVSLAWNQGSESDLAGYYVYRSDISGSNYTRLNTSLITAAAFDDYNVTGGSNYFYVVTAVDASGNESVFSSEVNATPNQGSTGSGQVWINELHYDNDGTDTGEFIEVAGSAGTDLSGWQIIAYNGNGGTAYATGNLSGVIANQSNGFGAVSVAMSGLQNGSPDGVALIDAQGTVVQFISYEGTMTATDGPASGMTSQDIGVSETTSTPVGHSLQLAGSGSQYSDFSWQGPQAGSPGQLNSGQSFVSLEPVNEAPMASFSTSCNNLDCAFDASASSDTDGSVVSYSWDFGDGNAANGVNVNHSYAAAGDYSVTLTVTDNANATDTMTVVLSVTAPPAAPVVWINELHYDNKGGDRNEFVEVAGTAGSDLTGWSIQGYNGADGGVYASINLTGVIANQQNGFGTLAFDFGGLQNGSPDGLALVDAQGQVVQFISYEGTFVASAGAAAGLTSEAIGVEETSGTSANNSLQLSGSGSQYSDFIWQNPARNTAGSVNKGQTLGL</sequence>
<dbReference type="Pfam" id="PF18911">
    <property type="entry name" value="PKD_4"/>
    <property type="match status" value="1"/>
</dbReference>
<dbReference type="InterPro" id="IPR022409">
    <property type="entry name" value="PKD/Chitinase_dom"/>
</dbReference>
<keyword evidence="2" id="KW-0540">Nuclease</keyword>
<dbReference type="InterPro" id="IPR001322">
    <property type="entry name" value="Lamin_tail_dom"/>
</dbReference>
<dbReference type="PROSITE" id="PS51841">
    <property type="entry name" value="LTD"/>
    <property type="match status" value="1"/>
</dbReference>
<dbReference type="Proteomes" id="UP000286985">
    <property type="component" value="Unassembled WGS sequence"/>
</dbReference>
<dbReference type="InterPro" id="IPR000601">
    <property type="entry name" value="PKD_dom"/>
</dbReference>
<feature type="domain" description="Fibronectin type-III" evidence="7">
    <location>
        <begin position="311"/>
        <end position="405"/>
    </location>
</feature>
<dbReference type="InterPro" id="IPR036116">
    <property type="entry name" value="FN3_sf"/>
</dbReference>
<dbReference type="OrthoDB" id="9800417at2"/>
<feature type="compositionally biased region" description="Polar residues" evidence="4">
    <location>
        <begin position="518"/>
        <end position="567"/>
    </location>
</feature>
<evidence type="ECO:0000256" key="1">
    <source>
        <dbReference type="ARBA" id="ARBA00006429"/>
    </source>
</evidence>
<evidence type="ECO:0000256" key="3">
    <source>
        <dbReference type="ARBA" id="ARBA00022801"/>
    </source>
</evidence>
<feature type="region of interest" description="Disordered" evidence="4">
    <location>
        <begin position="161"/>
        <end position="182"/>
    </location>
</feature>
<feature type="chain" id="PRO_5019170483" description="Endonuclease I" evidence="5">
    <location>
        <begin position="32"/>
        <end position="824"/>
    </location>
</feature>
<organism evidence="9 10">
    <name type="scientific">Pseudidiomarina donghaiensis</name>
    <dbReference type="NCBI Taxonomy" id="519452"/>
    <lineage>
        <taxon>Bacteria</taxon>
        <taxon>Pseudomonadati</taxon>
        <taxon>Pseudomonadota</taxon>
        <taxon>Gammaproteobacteria</taxon>
        <taxon>Alteromonadales</taxon>
        <taxon>Idiomarinaceae</taxon>
        <taxon>Pseudidiomarina</taxon>
    </lineage>
</organism>
<dbReference type="RefSeq" id="WP_092838139.1">
    <property type="nucleotide sequence ID" value="NZ_FPCF01000001.1"/>
</dbReference>
<dbReference type="SMART" id="SM00089">
    <property type="entry name" value="PKD"/>
    <property type="match status" value="1"/>
</dbReference>
<dbReference type="PROSITE" id="PS50093">
    <property type="entry name" value="PKD"/>
    <property type="match status" value="1"/>
</dbReference>
<dbReference type="InterPro" id="IPR007346">
    <property type="entry name" value="Endonuclease-I"/>
</dbReference>
<dbReference type="Gene3D" id="2.60.40.10">
    <property type="entry name" value="Immunoglobulins"/>
    <property type="match status" value="2"/>
</dbReference>
<evidence type="ECO:0000259" key="7">
    <source>
        <dbReference type="PROSITE" id="PS50853"/>
    </source>
</evidence>
<evidence type="ECO:0000259" key="6">
    <source>
        <dbReference type="PROSITE" id="PS50093"/>
    </source>
</evidence>
<feature type="domain" description="PKD" evidence="6">
    <location>
        <begin position="575"/>
        <end position="661"/>
    </location>
</feature>
<dbReference type="InterPro" id="IPR036415">
    <property type="entry name" value="Lamin_tail_dom_sf"/>
</dbReference>
<reference evidence="10" key="1">
    <citation type="journal article" date="2018" name="Front. Microbiol.">
        <title>Genome-Based Analysis Reveals the Taxonomy and Diversity of the Family Idiomarinaceae.</title>
        <authorList>
            <person name="Liu Y."/>
            <person name="Lai Q."/>
            <person name="Shao Z."/>
        </authorList>
    </citation>
    <scope>NUCLEOTIDE SEQUENCE [LARGE SCALE GENOMIC DNA]</scope>
    <source>
        <strain evidence="10">908033</strain>
    </source>
</reference>
<feature type="region of interest" description="Disordered" evidence="4">
    <location>
        <begin position="513"/>
        <end position="567"/>
    </location>
</feature>